<gene>
    <name evidence="2" type="ordered locus">COB47_0016</name>
</gene>
<name>D9TGR0_CALOO</name>
<feature type="region of interest" description="Disordered" evidence="1">
    <location>
        <begin position="1"/>
        <end position="22"/>
    </location>
</feature>
<evidence type="ECO:0000313" key="2">
    <source>
        <dbReference type="EMBL" id="ADL41396.1"/>
    </source>
</evidence>
<dbReference type="KEGG" id="cob:COB47_0016"/>
<accession>D9TGR0</accession>
<organism evidence="2 3">
    <name type="scientific">Caldicellulosiruptor obsidiansis (strain ATCC BAA-2073 / JCM 16842 / OB47)</name>
    <dbReference type="NCBI Taxonomy" id="608506"/>
    <lineage>
        <taxon>Bacteria</taxon>
        <taxon>Bacillati</taxon>
        <taxon>Bacillota</taxon>
        <taxon>Bacillota incertae sedis</taxon>
        <taxon>Caldicellulosiruptorales</taxon>
        <taxon>Caldicellulosiruptoraceae</taxon>
        <taxon>Caldicellulosiruptor</taxon>
    </lineage>
</organism>
<feature type="compositionally biased region" description="Basic and acidic residues" evidence="1">
    <location>
        <begin position="1"/>
        <end position="17"/>
    </location>
</feature>
<sequence>MRADREINSIECSEEHTTQNNISDFPEGKLVYIGS</sequence>
<evidence type="ECO:0000313" key="3">
    <source>
        <dbReference type="Proteomes" id="UP000000347"/>
    </source>
</evidence>
<dbReference type="EMBL" id="CP002164">
    <property type="protein sequence ID" value="ADL41396.1"/>
    <property type="molecule type" value="Genomic_DNA"/>
</dbReference>
<dbReference type="STRING" id="608506.COB47_0016"/>
<protein>
    <submittedName>
        <fullName evidence="2">Uncharacterized protein</fullName>
    </submittedName>
</protein>
<keyword evidence="3" id="KW-1185">Reference proteome</keyword>
<evidence type="ECO:0000256" key="1">
    <source>
        <dbReference type="SAM" id="MobiDB-lite"/>
    </source>
</evidence>
<dbReference type="HOGENOM" id="CLU_3363920_0_0_9"/>
<reference evidence="2 3" key="1">
    <citation type="journal article" date="2010" name="J. Bacteriol.">
        <title>Complete genome sequence of the cellulolytic thermophile Caldicellulosiruptor obsidiansis OB47T.</title>
        <authorList>
            <person name="Elkins J.G."/>
            <person name="Lochner A."/>
            <person name="Hamilton-Brehm S.D."/>
            <person name="Davenport K.W."/>
            <person name="Podar M."/>
            <person name="Brown S.D."/>
            <person name="Land M.L."/>
            <person name="Hauser L.J."/>
            <person name="Klingeman D.M."/>
            <person name="Raman B."/>
            <person name="Goodwin L.A."/>
            <person name="Tapia R."/>
            <person name="Meincke L.J."/>
            <person name="Detter J.C."/>
            <person name="Bruce D.C."/>
            <person name="Han C.S."/>
            <person name="Palumbo A.V."/>
            <person name="Cottingham R.W."/>
            <person name="Keller M."/>
            <person name="Graham D.E."/>
        </authorList>
    </citation>
    <scope>NUCLEOTIDE SEQUENCE [LARGE SCALE GENOMIC DNA]</scope>
    <source>
        <strain evidence="3">ATCC BAA-2073 / strain OB47</strain>
    </source>
</reference>
<dbReference type="AlphaFoldDB" id="D9TGR0"/>
<dbReference type="Proteomes" id="UP000000347">
    <property type="component" value="Chromosome"/>
</dbReference>
<proteinExistence type="predicted"/>